<feature type="transmembrane region" description="Helical" evidence="1">
    <location>
        <begin position="66"/>
        <end position="84"/>
    </location>
</feature>
<dbReference type="EMBL" id="JACXAC010000003">
    <property type="protein sequence ID" value="MBD2722460.1"/>
    <property type="molecule type" value="Genomic_DNA"/>
</dbReference>
<dbReference type="RefSeq" id="WP_190924061.1">
    <property type="nucleotide sequence ID" value="NZ_JACXAC010000003.1"/>
</dbReference>
<dbReference type="Proteomes" id="UP000606003">
    <property type="component" value="Unassembled WGS sequence"/>
</dbReference>
<keyword evidence="1" id="KW-0472">Membrane</keyword>
<evidence type="ECO:0008006" key="4">
    <source>
        <dbReference type="Google" id="ProtNLM"/>
    </source>
</evidence>
<keyword evidence="1" id="KW-0812">Transmembrane</keyword>
<organism evidence="2 3">
    <name type="scientific">Hymenobacter armeniacus</name>
    <dbReference type="NCBI Taxonomy" id="2771358"/>
    <lineage>
        <taxon>Bacteria</taxon>
        <taxon>Pseudomonadati</taxon>
        <taxon>Bacteroidota</taxon>
        <taxon>Cytophagia</taxon>
        <taxon>Cytophagales</taxon>
        <taxon>Hymenobacteraceae</taxon>
        <taxon>Hymenobacter</taxon>
    </lineage>
</organism>
<accession>A0ABR8JR65</accession>
<name>A0ABR8JR65_9BACT</name>
<protein>
    <recommendedName>
        <fullName evidence="4">YcxB-like protein domain-containing protein</fullName>
    </recommendedName>
</protein>
<gene>
    <name evidence="2" type="ORF">IC234_10010</name>
</gene>
<keyword evidence="1" id="KW-1133">Transmembrane helix</keyword>
<evidence type="ECO:0000313" key="3">
    <source>
        <dbReference type="Proteomes" id="UP000606003"/>
    </source>
</evidence>
<evidence type="ECO:0000313" key="2">
    <source>
        <dbReference type="EMBL" id="MBD2722460.1"/>
    </source>
</evidence>
<evidence type="ECO:0000256" key="1">
    <source>
        <dbReference type="SAM" id="Phobius"/>
    </source>
</evidence>
<reference evidence="2 3" key="1">
    <citation type="submission" date="2020-09" db="EMBL/GenBank/DDBJ databases">
        <authorList>
            <person name="Kim M.K."/>
        </authorList>
    </citation>
    <scope>NUCLEOTIDE SEQUENCE [LARGE SCALE GENOMIC DNA]</scope>
    <source>
        <strain evidence="2 3">BT189</strain>
    </source>
</reference>
<comment type="caution">
    <text evidence="2">The sequence shown here is derived from an EMBL/GenBank/DDBJ whole genome shotgun (WGS) entry which is preliminary data.</text>
</comment>
<keyword evidence="3" id="KW-1185">Reference proteome</keyword>
<sequence>MQPIVFEKSPMTLAEFSSINWLMLRKKIGYLIIFPIIVLLSFVVTTCNMVVGMKSDDTTYPMDSESIMTMLGGALFVGFIYYSYRKAIKKNYLNTPALSEGLNYTLTEELIQTQSSTINGSQPWAASFKTANKVGKWILLPSSGNAFFFLDTEKILPPSTMSDVEELFNRKGVKLKK</sequence>
<proteinExistence type="predicted"/>
<feature type="transmembrane region" description="Helical" evidence="1">
    <location>
        <begin position="28"/>
        <end position="51"/>
    </location>
</feature>